<evidence type="ECO:0008006" key="4">
    <source>
        <dbReference type="Google" id="ProtNLM"/>
    </source>
</evidence>
<dbReference type="RefSeq" id="WP_132322671.1">
    <property type="nucleotide sequence ID" value="NZ_FWZT01000019.1"/>
</dbReference>
<evidence type="ECO:0000256" key="1">
    <source>
        <dbReference type="SAM" id="SignalP"/>
    </source>
</evidence>
<reference evidence="3" key="1">
    <citation type="submission" date="2017-04" db="EMBL/GenBank/DDBJ databases">
        <authorList>
            <person name="Varghese N."/>
            <person name="Submissions S."/>
        </authorList>
    </citation>
    <scope>NUCLEOTIDE SEQUENCE [LARGE SCALE GENOMIC DNA]</scope>
    <source>
        <strain evidence="3">RKEM611</strain>
    </source>
</reference>
<feature type="signal peptide" evidence="1">
    <location>
        <begin position="1"/>
        <end position="20"/>
    </location>
</feature>
<keyword evidence="1" id="KW-0732">Signal</keyword>
<evidence type="ECO:0000313" key="3">
    <source>
        <dbReference type="Proteomes" id="UP000192907"/>
    </source>
</evidence>
<accession>A0A1Y6CDZ0</accession>
<dbReference type="Proteomes" id="UP000192907">
    <property type="component" value="Unassembled WGS sequence"/>
</dbReference>
<organism evidence="2 3">
    <name type="scientific">Pseudobacteriovorax antillogorgiicola</name>
    <dbReference type="NCBI Taxonomy" id="1513793"/>
    <lineage>
        <taxon>Bacteria</taxon>
        <taxon>Pseudomonadati</taxon>
        <taxon>Bdellovibrionota</taxon>
        <taxon>Oligoflexia</taxon>
        <taxon>Oligoflexales</taxon>
        <taxon>Pseudobacteriovoracaceae</taxon>
        <taxon>Pseudobacteriovorax</taxon>
    </lineage>
</organism>
<dbReference type="AlphaFoldDB" id="A0A1Y6CDZ0"/>
<proteinExistence type="predicted"/>
<evidence type="ECO:0000313" key="2">
    <source>
        <dbReference type="EMBL" id="SMF58258.1"/>
    </source>
</evidence>
<protein>
    <recommendedName>
        <fullName evidence="4">Bor protein</fullName>
    </recommendedName>
</protein>
<dbReference type="EMBL" id="FWZT01000019">
    <property type="protein sequence ID" value="SMF58258.1"/>
    <property type="molecule type" value="Genomic_DNA"/>
</dbReference>
<feature type="chain" id="PRO_5012147673" description="Bor protein" evidence="1">
    <location>
        <begin position="21"/>
        <end position="103"/>
    </location>
</feature>
<name>A0A1Y6CDZ0_9BACT</name>
<keyword evidence="3" id="KW-1185">Reference proteome</keyword>
<sequence>MTYRTCFLLLMLGLSGCTYSIHQYHVSDFETVGTQNTKVIKAYSEQFVVLGFVGNTNYVDDAYQKLKRKCRRGRISGITTEWQTAHGFFSWTNKLYLTALCRA</sequence>
<dbReference type="OrthoDB" id="330198at2"/>
<dbReference type="STRING" id="1513793.SAMN06296036_11992"/>
<gene>
    <name evidence="2" type="ORF">SAMN06296036_11992</name>
</gene>
<dbReference type="PROSITE" id="PS51257">
    <property type="entry name" value="PROKAR_LIPOPROTEIN"/>
    <property type="match status" value="1"/>
</dbReference>